<gene>
    <name evidence="1" type="primary">4</name>
    <name evidence="1" type="ORF">SEA_GILSON_4</name>
</gene>
<evidence type="ECO:0000313" key="2">
    <source>
        <dbReference type="Proteomes" id="UP000284334"/>
    </source>
</evidence>
<reference evidence="1 2" key="1">
    <citation type="submission" date="2018-10" db="EMBL/GenBank/DDBJ databases">
        <authorList>
            <person name="Soria N.A."/>
            <person name="Batley M.G."/>
            <person name="Hanafy A."/>
            <person name="Singh N."/>
            <person name="Shaffer C.D."/>
            <person name="Weston-Hafer K.A."/>
            <person name="Russell D.A."/>
            <person name="Pope W.H."/>
            <person name="Jacobs-Sera D."/>
            <person name="Hendrix R.W."/>
            <person name="Hatfull G.F."/>
        </authorList>
    </citation>
    <scope>NUCLEOTIDE SEQUENCE [LARGE SCALE GENOMIC DNA]</scope>
</reference>
<name>A0A3Q9R4P3_9CAUD</name>
<accession>A0A3Q9R4P3</accession>
<organism evidence="1 2">
    <name type="scientific">Streptomyces phage Gilson</name>
    <dbReference type="NCBI Taxonomy" id="2488789"/>
    <lineage>
        <taxon>Viruses</taxon>
        <taxon>Duplodnaviria</taxon>
        <taxon>Heunggongvirae</taxon>
        <taxon>Uroviricota</taxon>
        <taxon>Caudoviricetes</taxon>
        <taxon>Stanwilliamsviridae</taxon>
        <taxon>Loccivirinae</taxon>
        <taxon>Gilsonvirus</taxon>
        <taxon>Gilsonvirus gilson</taxon>
    </lineage>
</organism>
<keyword evidence="2" id="KW-1185">Reference proteome</keyword>
<dbReference type="GeneID" id="55612695"/>
<dbReference type="Proteomes" id="UP000284334">
    <property type="component" value="Segment"/>
</dbReference>
<dbReference type="KEGG" id="vg:55612695"/>
<dbReference type="EMBL" id="MK061412">
    <property type="protein sequence ID" value="AZU97086.1"/>
    <property type="molecule type" value="Genomic_DNA"/>
</dbReference>
<evidence type="ECO:0000313" key="1">
    <source>
        <dbReference type="EMBL" id="AZU97086.1"/>
    </source>
</evidence>
<protein>
    <submittedName>
        <fullName evidence="1">Uncharacterized protein</fullName>
    </submittedName>
</protein>
<dbReference type="RefSeq" id="YP_009842471.1">
    <property type="nucleotide sequence ID" value="NC_048742.1"/>
</dbReference>
<proteinExistence type="predicted"/>
<sequence>MATQKDVLERLGTREELVYWAKKNSISIEEIDGGYLVEEWKVTLEEDRITSVERRLDEPQSL</sequence>